<dbReference type="Pfam" id="PF00534">
    <property type="entry name" value="Glycos_transf_1"/>
    <property type="match status" value="1"/>
</dbReference>
<name>A0ABT0XIM3_9BACI</name>
<reference evidence="4" key="1">
    <citation type="submission" date="2022-06" db="EMBL/GenBank/DDBJ databases">
        <title>Alkalicoccobacillus porphyridii sp. nov., isolated from a marine red alga, Porphyridium purpureum and reclassification of Shouchella plakortidis and Shouchella gibsonii as Alkalicoccobacillus plakortidis comb. nov. and Alkalicoccobacillus gibsonii comb. nov.</title>
        <authorList>
            <person name="Kim K.H."/>
            <person name="Lee J.K."/>
            <person name="Han D.M."/>
            <person name="Baek J.H."/>
            <person name="Jeon C.O."/>
        </authorList>
    </citation>
    <scope>NUCLEOTIDE SEQUENCE</scope>
    <source>
        <strain evidence="4">DSM 19153</strain>
    </source>
</reference>
<gene>
    <name evidence="4" type="ORF">NDM98_09645</name>
</gene>
<dbReference type="Gene3D" id="3.40.50.2000">
    <property type="entry name" value="Glycogen Phosphorylase B"/>
    <property type="match status" value="3"/>
</dbReference>
<dbReference type="SUPFAM" id="SSF53756">
    <property type="entry name" value="UDP-Glycosyltransferase/glycogen phosphorylase"/>
    <property type="match status" value="1"/>
</dbReference>
<evidence type="ECO:0000313" key="5">
    <source>
        <dbReference type="Proteomes" id="UP001203665"/>
    </source>
</evidence>
<proteinExistence type="predicted"/>
<dbReference type="GO" id="GO:0016757">
    <property type="term" value="F:glycosyltransferase activity"/>
    <property type="evidence" value="ECO:0007669"/>
    <property type="project" value="UniProtKB-KW"/>
</dbReference>
<dbReference type="InterPro" id="IPR001296">
    <property type="entry name" value="Glyco_trans_1"/>
</dbReference>
<organism evidence="4 5">
    <name type="scientific">Alkalicoccobacillus plakortidis</name>
    <dbReference type="NCBI Taxonomy" id="444060"/>
    <lineage>
        <taxon>Bacteria</taxon>
        <taxon>Bacillati</taxon>
        <taxon>Bacillota</taxon>
        <taxon>Bacilli</taxon>
        <taxon>Bacillales</taxon>
        <taxon>Bacillaceae</taxon>
        <taxon>Alkalicoccobacillus</taxon>
    </lineage>
</organism>
<dbReference type="Proteomes" id="UP001203665">
    <property type="component" value="Unassembled WGS sequence"/>
</dbReference>
<dbReference type="PANTHER" id="PTHR12526:SF629">
    <property type="entry name" value="TEICHURONIC ACID BIOSYNTHESIS GLYCOSYLTRANSFERASE TUAH-RELATED"/>
    <property type="match status" value="1"/>
</dbReference>
<dbReference type="PANTHER" id="PTHR12526">
    <property type="entry name" value="GLYCOSYLTRANSFERASE"/>
    <property type="match status" value="1"/>
</dbReference>
<keyword evidence="1 4" id="KW-0328">Glycosyltransferase</keyword>
<feature type="domain" description="Glycosyl transferase family 1" evidence="3">
    <location>
        <begin position="321"/>
        <end position="484"/>
    </location>
</feature>
<comment type="caution">
    <text evidence="4">The sequence shown here is derived from an EMBL/GenBank/DDBJ whole genome shotgun (WGS) entry which is preliminary data.</text>
</comment>
<dbReference type="RefSeq" id="WP_251606844.1">
    <property type="nucleotide sequence ID" value="NZ_JAMQJY010000001.1"/>
</dbReference>
<evidence type="ECO:0000313" key="4">
    <source>
        <dbReference type="EMBL" id="MCM2675729.1"/>
    </source>
</evidence>
<evidence type="ECO:0000259" key="3">
    <source>
        <dbReference type="Pfam" id="PF00534"/>
    </source>
</evidence>
<evidence type="ECO:0000256" key="1">
    <source>
        <dbReference type="ARBA" id="ARBA00022676"/>
    </source>
</evidence>
<keyword evidence="2 4" id="KW-0808">Transferase</keyword>
<keyword evidence="5" id="KW-1185">Reference proteome</keyword>
<protein>
    <submittedName>
        <fullName evidence="4">Glycosyltransferase</fullName>
        <ecNumber evidence="4">2.4.-.-</ecNumber>
    </submittedName>
</protein>
<sequence>MFENKVFLVTYGISPESGVTVATLNQSKMFTDANYNVSITTFDYQPKYKSIFDDLKSMNRVYENVHHLNKYEYYSQKNNNSGEIDKSIYKNEIEIKGKSFFKEEKENETILSYFEEGSLIKSHFYQKNELVALEYYNKVFDLVKRVEFNERQSVSRKIYYSEITKNIARESYFSDNGFCFLTRYYNEIGEPGQVFLFDIDSTEVKKFSGNKAHDKFWLNEIAIRFKHQNKKPLFISNGQGSGPKIMGIDKKHAKRAYFVHNNHFESPFTTGSKVKNKYDYVFKRIDKLDALIVLTEKQKKDIQEQYGKHNNIYVIPNAITISKHEQREKRDNNIIMVTRLEPQKNIQRAIAMFRLVVEKRPDAILNIFGKGKEEKKLQNKIDEYKLGNNVFLKGYSRDIKEEIKSSVLSLLTSNYEGLPLAAVESLENETPVVSYDFNYGATDIIDHNETGFIVELDDEKIMADKILYLLDKKEVASNMGKFGRLKMIDKYSNEVVYQKWMNMLKELG</sequence>
<evidence type="ECO:0000256" key="2">
    <source>
        <dbReference type="ARBA" id="ARBA00022679"/>
    </source>
</evidence>
<dbReference type="EC" id="2.4.-.-" evidence="4"/>
<accession>A0ABT0XIM3</accession>
<dbReference type="EMBL" id="JAMQJY010000001">
    <property type="protein sequence ID" value="MCM2675729.1"/>
    <property type="molecule type" value="Genomic_DNA"/>
</dbReference>